<evidence type="ECO:0000313" key="2">
    <source>
        <dbReference type="Proteomes" id="UP001055286"/>
    </source>
</evidence>
<evidence type="ECO:0000313" key="1">
    <source>
        <dbReference type="EMBL" id="GJD61848.1"/>
    </source>
</evidence>
<reference evidence="1" key="1">
    <citation type="journal article" date="2016" name="Front. Microbiol.">
        <title>Genome Sequence of the Piezophilic, Mesophilic Sulfate-Reducing Bacterium Desulfovibrio indicus J2T.</title>
        <authorList>
            <person name="Cao J."/>
            <person name="Maignien L."/>
            <person name="Shao Z."/>
            <person name="Alain K."/>
            <person name="Jebbar M."/>
        </authorList>
    </citation>
    <scope>NUCLEOTIDE SEQUENCE</scope>
    <source>
        <strain evidence="1">JCM 32048</strain>
    </source>
</reference>
<reference evidence="1" key="2">
    <citation type="submission" date="2021-08" db="EMBL/GenBank/DDBJ databases">
        <authorList>
            <person name="Tani A."/>
            <person name="Ola A."/>
            <person name="Ogura Y."/>
            <person name="Katsura K."/>
            <person name="Hayashi T."/>
        </authorList>
    </citation>
    <scope>NUCLEOTIDE SEQUENCE</scope>
    <source>
        <strain evidence="1">JCM 32048</strain>
    </source>
</reference>
<dbReference type="AlphaFoldDB" id="A0AA37H9E2"/>
<gene>
    <name evidence="1" type="ORF">MPEAHAMD_1995</name>
</gene>
<name>A0AA37H9E2_9HYPH</name>
<organism evidence="1 2">
    <name type="scientific">Methylobacterium frigidaeris</name>
    <dbReference type="NCBI Taxonomy" id="2038277"/>
    <lineage>
        <taxon>Bacteria</taxon>
        <taxon>Pseudomonadati</taxon>
        <taxon>Pseudomonadota</taxon>
        <taxon>Alphaproteobacteria</taxon>
        <taxon>Hyphomicrobiales</taxon>
        <taxon>Methylobacteriaceae</taxon>
        <taxon>Methylobacterium</taxon>
    </lineage>
</organism>
<accession>A0AA37H9E2</accession>
<protein>
    <submittedName>
        <fullName evidence="1">Uncharacterized protein</fullName>
    </submittedName>
</protein>
<keyword evidence="2" id="KW-1185">Reference proteome</keyword>
<proteinExistence type="predicted"/>
<sequence>MVTSNQFRRMAVAAFMLGLALAPVLNPPLP</sequence>
<comment type="caution">
    <text evidence="1">The sequence shown here is derived from an EMBL/GenBank/DDBJ whole genome shotgun (WGS) entry which is preliminary data.</text>
</comment>
<dbReference type="EMBL" id="BPQJ01000007">
    <property type="protein sequence ID" value="GJD61848.1"/>
    <property type="molecule type" value="Genomic_DNA"/>
</dbReference>
<dbReference type="Proteomes" id="UP001055286">
    <property type="component" value="Unassembled WGS sequence"/>
</dbReference>